<dbReference type="InterPro" id="IPR052192">
    <property type="entry name" value="Insect_Ionotropic_Sensory_Rcpt"/>
</dbReference>
<proteinExistence type="predicted"/>
<comment type="subcellular location">
    <subcellularLocation>
        <location evidence="1">Cell membrane</location>
        <topology evidence="1">Multi-pass membrane protein</topology>
    </subcellularLocation>
</comment>
<keyword evidence="7" id="KW-0325">Glycoprotein</keyword>
<dbReference type="Proteomes" id="UP000440578">
    <property type="component" value="Unassembled WGS sequence"/>
</dbReference>
<keyword evidence="2" id="KW-1003">Cell membrane</keyword>
<evidence type="ECO:0000256" key="9">
    <source>
        <dbReference type="SAM" id="Phobius"/>
    </source>
</evidence>
<evidence type="ECO:0000313" key="11">
    <source>
        <dbReference type="Proteomes" id="UP000440578"/>
    </source>
</evidence>
<keyword evidence="4 9" id="KW-1133">Transmembrane helix</keyword>
<sequence>MLSLDSILLGAGDRAKEDQTQTALDQKQTSGLPSAVQRQSASTTVGQFKSRTNGGLIFTQRRKPSATVFASFLTGSSPPSPFGIGDGSLLSVALELRRAGVLNAGELSLTVCGQIDSVHQPLAAWPDTSRVIACDNCTGAFLADLLRDQAASVHTLLVGDGCTFRPPPAPMEVWARNPVLLLGSRLPCVQLMSETMFQRVADTICLESTGQLRRAVYGRNGLITLGYWSALDGLRLVDTRTARRANGHLMTEGTELRVAYIRLPSGLTNCKPSPSNSSLCSSITYFSPLKLHTKVLVEYSELNFYRYHNVTPLYLDSRDIGVSPRFRRLPMHKGDKQAMQMLIDGKADIVWPFRFIPQAILKFPLSVVDNKALQGISFFAVKRYELELTSLVELFSWHVWLCVLLALPLFAVLLPPMVTRLEMSHGFTEAMAMLIGQSTETFQRFRIRYRPFGAVWVLMGMILTTAYLSDLIGQLTMPKITYPRNAKELVEQGYRMTSAAGFQKRLYMNSGSRFTRELGRSLIVQPYKQTRSTMVSQKLGIGADLRACLAQAIRLINETDGSVTMDDIHLSQDSLVNIFIGRIFSKNHPLVDSFSKFILNTGNRGYVSSDAALAEARSVSEEIKRSACRRKSPGCESRFRVKPLELSRVLAPLAILGMGYAVALLALLAELMASRCCRPRPDTASTSDPVHELTPGGSDGGEGGSSG</sequence>
<keyword evidence="3 9" id="KW-0812">Transmembrane</keyword>
<reference evidence="10 11" key="1">
    <citation type="submission" date="2019-07" db="EMBL/GenBank/DDBJ databases">
        <title>Draft genome assembly of a fouling barnacle, Amphibalanus amphitrite (Darwin, 1854): The first reference genome for Thecostraca.</title>
        <authorList>
            <person name="Kim W."/>
        </authorList>
    </citation>
    <scope>NUCLEOTIDE SEQUENCE [LARGE SCALE GENOMIC DNA]</scope>
    <source>
        <strain evidence="10">SNU_AA5</strain>
        <tissue evidence="10">Soma without cirri and trophi</tissue>
    </source>
</reference>
<feature type="region of interest" description="Disordered" evidence="8">
    <location>
        <begin position="680"/>
        <end position="707"/>
    </location>
</feature>
<evidence type="ECO:0000256" key="2">
    <source>
        <dbReference type="ARBA" id="ARBA00022475"/>
    </source>
</evidence>
<accession>A0A6A4V2J7</accession>
<keyword evidence="5 9" id="KW-0472">Membrane</keyword>
<dbReference type="GO" id="GO:0005886">
    <property type="term" value="C:plasma membrane"/>
    <property type="evidence" value="ECO:0007669"/>
    <property type="project" value="UniProtKB-SubCell"/>
</dbReference>
<keyword evidence="6" id="KW-0675">Receptor</keyword>
<comment type="caution">
    <text evidence="10">The sequence shown here is derived from an EMBL/GenBank/DDBJ whole genome shotgun (WGS) entry which is preliminary data.</text>
</comment>
<name>A0A6A4V2J7_AMPAM</name>
<feature type="transmembrane region" description="Helical" evidence="9">
    <location>
        <begin position="649"/>
        <end position="669"/>
    </location>
</feature>
<dbReference type="EMBL" id="VIIS01002134">
    <property type="protein sequence ID" value="KAF0288063.1"/>
    <property type="molecule type" value="Genomic_DNA"/>
</dbReference>
<feature type="compositionally biased region" description="Gly residues" evidence="8">
    <location>
        <begin position="697"/>
        <end position="707"/>
    </location>
</feature>
<protein>
    <submittedName>
        <fullName evidence="10">Uncharacterized protein</fullName>
    </submittedName>
</protein>
<evidence type="ECO:0000256" key="8">
    <source>
        <dbReference type="SAM" id="MobiDB-lite"/>
    </source>
</evidence>
<dbReference type="AlphaFoldDB" id="A0A6A4V2J7"/>
<dbReference type="PANTHER" id="PTHR42643">
    <property type="entry name" value="IONOTROPIC RECEPTOR 20A-RELATED"/>
    <property type="match status" value="1"/>
</dbReference>
<keyword evidence="11" id="KW-1185">Reference proteome</keyword>
<evidence type="ECO:0000256" key="7">
    <source>
        <dbReference type="ARBA" id="ARBA00023180"/>
    </source>
</evidence>
<evidence type="ECO:0000256" key="6">
    <source>
        <dbReference type="ARBA" id="ARBA00023170"/>
    </source>
</evidence>
<gene>
    <name evidence="10" type="ORF">FJT64_013527</name>
</gene>
<evidence type="ECO:0000256" key="4">
    <source>
        <dbReference type="ARBA" id="ARBA00022989"/>
    </source>
</evidence>
<feature type="transmembrane region" description="Helical" evidence="9">
    <location>
        <begin position="452"/>
        <end position="469"/>
    </location>
</feature>
<dbReference type="PANTHER" id="PTHR42643:SF24">
    <property type="entry name" value="IONOTROPIC RECEPTOR 60A"/>
    <property type="match status" value="1"/>
</dbReference>
<evidence type="ECO:0000256" key="5">
    <source>
        <dbReference type="ARBA" id="ARBA00023136"/>
    </source>
</evidence>
<feature type="transmembrane region" description="Helical" evidence="9">
    <location>
        <begin position="394"/>
        <end position="414"/>
    </location>
</feature>
<evidence type="ECO:0000256" key="3">
    <source>
        <dbReference type="ARBA" id="ARBA00022692"/>
    </source>
</evidence>
<evidence type="ECO:0000256" key="1">
    <source>
        <dbReference type="ARBA" id="ARBA00004651"/>
    </source>
</evidence>
<feature type="region of interest" description="Disordered" evidence="8">
    <location>
        <begin position="15"/>
        <end position="44"/>
    </location>
</feature>
<feature type="compositionally biased region" description="Polar residues" evidence="8">
    <location>
        <begin position="20"/>
        <end position="44"/>
    </location>
</feature>
<organism evidence="10 11">
    <name type="scientific">Amphibalanus amphitrite</name>
    <name type="common">Striped barnacle</name>
    <name type="synonym">Balanus amphitrite</name>
    <dbReference type="NCBI Taxonomy" id="1232801"/>
    <lineage>
        <taxon>Eukaryota</taxon>
        <taxon>Metazoa</taxon>
        <taxon>Ecdysozoa</taxon>
        <taxon>Arthropoda</taxon>
        <taxon>Crustacea</taxon>
        <taxon>Multicrustacea</taxon>
        <taxon>Cirripedia</taxon>
        <taxon>Thoracica</taxon>
        <taxon>Thoracicalcarea</taxon>
        <taxon>Balanomorpha</taxon>
        <taxon>Balanoidea</taxon>
        <taxon>Balanidae</taxon>
        <taxon>Amphibalaninae</taxon>
        <taxon>Amphibalanus</taxon>
    </lineage>
</organism>
<evidence type="ECO:0000313" key="10">
    <source>
        <dbReference type="EMBL" id="KAF0288063.1"/>
    </source>
</evidence>